<comment type="caution">
    <text evidence="1">The sequence shown here is derived from an EMBL/GenBank/DDBJ whole genome shotgun (WGS) entry which is preliminary data.</text>
</comment>
<reference evidence="1" key="1">
    <citation type="submission" date="2022-08" db="EMBL/GenBank/DDBJ databases">
        <title>A Global Phylogenomic Analysis of the Shiitake Genus Lentinula.</title>
        <authorList>
            <consortium name="DOE Joint Genome Institute"/>
            <person name="Sierra-Patev S."/>
            <person name="Min B."/>
            <person name="Naranjo-Ortiz M."/>
            <person name="Looney B."/>
            <person name="Konkel Z."/>
            <person name="Slot J.C."/>
            <person name="Sakamoto Y."/>
            <person name="Steenwyk J.L."/>
            <person name="Rokas A."/>
            <person name="Carro J."/>
            <person name="Camarero S."/>
            <person name="Ferreira P."/>
            <person name="Molpeceres G."/>
            <person name="Ruiz-Duenas F.J."/>
            <person name="Serrano A."/>
            <person name="Henrissat B."/>
            <person name="Drula E."/>
            <person name="Hughes K.W."/>
            <person name="Mata J.L."/>
            <person name="Ishikawa N.K."/>
            <person name="Vargas-Isla R."/>
            <person name="Ushijima S."/>
            <person name="Smith C.A."/>
            <person name="Ahrendt S."/>
            <person name="Andreopoulos W."/>
            <person name="He G."/>
            <person name="Labutti K."/>
            <person name="Lipzen A."/>
            <person name="Ng V."/>
            <person name="Riley R."/>
            <person name="Sandor L."/>
            <person name="Barry K."/>
            <person name="Martinez A.T."/>
            <person name="Xiao Y."/>
            <person name="Gibbons J.G."/>
            <person name="Terashima K."/>
            <person name="Grigoriev I.V."/>
            <person name="Hibbett D.S."/>
        </authorList>
    </citation>
    <scope>NUCLEOTIDE SEQUENCE</scope>
    <source>
        <strain evidence="1">RHP3577 ss4</strain>
    </source>
</reference>
<evidence type="ECO:0000313" key="2">
    <source>
        <dbReference type="Proteomes" id="UP001150217"/>
    </source>
</evidence>
<name>A0ABQ8VWZ3_9AGAR</name>
<dbReference type="EMBL" id="JANVFT010000007">
    <property type="protein sequence ID" value="KAJ4500127.1"/>
    <property type="molecule type" value="Genomic_DNA"/>
</dbReference>
<dbReference type="InterPro" id="IPR040521">
    <property type="entry name" value="KDZ"/>
</dbReference>
<organism evidence="1 2">
    <name type="scientific">Lentinula lateritia</name>
    <dbReference type="NCBI Taxonomy" id="40482"/>
    <lineage>
        <taxon>Eukaryota</taxon>
        <taxon>Fungi</taxon>
        <taxon>Dikarya</taxon>
        <taxon>Basidiomycota</taxon>
        <taxon>Agaricomycotina</taxon>
        <taxon>Agaricomycetes</taxon>
        <taxon>Agaricomycetidae</taxon>
        <taxon>Agaricales</taxon>
        <taxon>Marasmiineae</taxon>
        <taxon>Omphalotaceae</taxon>
        <taxon>Lentinula</taxon>
    </lineage>
</organism>
<accession>A0ABQ8VWZ3</accession>
<dbReference type="Proteomes" id="UP001150217">
    <property type="component" value="Unassembled WGS sequence"/>
</dbReference>
<dbReference type="PANTHER" id="PTHR33104:SF2">
    <property type="entry name" value="CXC3 LIKE CYSTEINE CLUSTER DOMAIN-CONTAINING PROTEIN"/>
    <property type="match status" value="1"/>
</dbReference>
<evidence type="ECO:0000313" key="1">
    <source>
        <dbReference type="EMBL" id="KAJ4500127.1"/>
    </source>
</evidence>
<gene>
    <name evidence="1" type="ORF">C8R41DRAFT_752656</name>
</gene>
<dbReference type="PANTHER" id="PTHR33104">
    <property type="entry name" value="SI:DKEY-29D5.2"/>
    <property type="match status" value="1"/>
</dbReference>
<sequence>YPLTGNVQVRSREVLRMIREWRHLRMLKHAGVGYKGVDQDVPGILAVKCAACPHPGINIPGDWASNREKIWLYKVFFALDANFRLTCFNVSSEARDSGFNKGRAYFVDDPTLQYHLASFAGRWPAKKSDCSDHDAIKLANRRGDYNLSTTGLALATCARHDTIHANSGVDLCLGEEYLLMDYSLLSAIQSFPNLPVTASYDIMCQFSKKLYAQIGSYPDMLKTPTPFPRYQLLVPKFHLAAHKELCVWSFSYNYAPGVGRTDGEGVERNWAITNSLSGSTKKMGPGSRRDTLDDHFGNFNWRKMISLASHLHSKAVEAATVREEMVRAFHAASEGLQESTKKQWRQMVLAWEADPDKRMPNAYEHTIRKYTMNRTRLELAKEDADLIGNDTAAQAVSARISRNQLICQGLELEEQLRRLKFDMKTVTEGSTDLVRAKTTERSTSLRRRVEMFAELQALHMPITVILWQQLASSGQTHFVYDLPLLLPSQVFRLGSSCDLVLLDFEWRLRYAAAHDALEQMRKHLLERNWSIDWKCRYGHGVRDGTRSANDVSKLTDKVEACAAQYRIHYAVLSTLAEKLGKVGWSADLRELRLRVSWCKAQARALCWQEECVLLQEEMRRVRAFLEHEVNKWKLRSSEASGDPGASAYAHRQASIHGNIKDFCIEKWTGLDAMLAGGLGGISLHGEQLFVN</sequence>
<proteinExistence type="predicted"/>
<keyword evidence="2" id="KW-1185">Reference proteome</keyword>
<evidence type="ECO:0008006" key="3">
    <source>
        <dbReference type="Google" id="ProtNLM"/>
    </source>
</evidence>
<dbReference type="Pfam" id="PF18758">
    <property type="entry name" value="KDZ"/>
    <property type="match status" value="1"/>
</dbReference>
<protein>
    <recommendedName>
        <fullName evidence="3">CxC2-like cysteine cluster KDZ transposase-associated domain-containing protein</fullName>
    </recommendedName>
</protein>
<feature type="non-terminal residue" evidence="1">
    <location>
        <position position="1"/>
    </location>
</feature>